<evidence type="ECO:0000256" key="1">
    <source>
        <dbReference type="SAM" id="MobiDB-lite"/>
    </source>
</evidence>
<organism evidence="2 3">
    <name type="scientific">Podila minutissima</name>
    <dbReference type="NCBI Taxonomy" id="64525"/>
    <lineage>
        <taxon>Eukaryota</taxon>
        <taxon>Fungi</taxon>
        <taxon>Fungi incertae sedis</taxon>
        <taxon>Mucoromycota</taxon>
        <taxon>Mortierellomycotina</taxon>
        <taxon>Mortierellomycetes</taxon>
        <taxon>Mortierellales</taxon>
        <taxon>Mortierellaceae</taxon>
        <taxon>Podila</taxon>
    </lineage>
</organism>
<evidence type="ECO:0000313" key="3">
    <source>
        <dbReference type="Proteomes" id="UP000696485"/>
    </source>
</evidence>
<keyword evidence="3" id="KW-1185">Reference proteome</keyword>
<dbReference type="EMBL" id="JAAAUY010000168">
    <property type="protein sequence ID" value="KAF9334078.1"/>
    <property type="molecule type" value="Genomic_DNA"/>
</dbReference>
<name>A0A9P5VNJ9_9FUNG</name>
<dbReference type="Proteomes" id="UP000696485">
    <property type="component" value="Unassembled WGS sequence"/>
</dbReference>
<reference evidence="2" key="1">
    <citation type="journal article" date="2020" name="Fungal Divers.">
        <title>Resolving the Mortierellaceae phylogeny through synthesis of multi-gene phylogenetics and phylogenomics.</title>
        <authorList>
            <person name="Vandepol N."/>
            <person name="Liber J."/>
            <person name="Desiro A."/>
            <person name="Na H."/>
            <person name="Kennedy M."/>
            <person name="Barry K."/>
            <person name="Grigoriev I.V."/>
            <person name="Miller A.N."/>
            <person name="O'Donnell K."/>
            <person name="Stajich J.E."/>
            <person name="Bonito G."/>
        </authorList>
    </citation>
    <scope>NUCLEOTIDE SEQUENCE</scope>
    <source>
        <strain evidence="2">NVP1</strain>
    </source>
</reference>
<feature type="compositionally biased region" description="Polar residues" evidence="1">
    <location>
        <begin position="138"/>
        <end position="150"/>
    </location>
</feature>
<feature type="region of interest" description="Disordered" evidence="1">
    <location>
        <begin position="83"/>
        <end position="159"/>
    </location>
</feature>
<feature type="compositionally biased region" description="Low complexity" evidence="1">
    <location>
        <begin position="223"/>
        <end position="245"/>
    </location>
</feature>
<gene>
    <name evidence="2" type="ORF">BG006_002742</name>
</gene>
<proteinExistence type="predicted"/>
<feature type="compositionally biased region" description="Basic and acidic residues" evidence="1">
    <location>
        <begin position="197"/>
        <end position="207"/>
    </location>
</feature>
<feature type="region of interest" description="Disordered" evidence="1">
    <location>
        <begin position="196"/>
        <end position="270"/>
    </location>
</feature>
<comment type="caution">
    <text evidence="2">The sequence shown here is derived from an EMBL/GenBank/DDBJ whole genome shotgun (WGS) entry which is preliminary data.</text>
</comment>
<accession>A0A9P5VNJ9</accession>
<evidence type="ECO:0000313" key="2">
    <source>
        <dbReference type="EMBL" id="KAF9334078.1"/>
    </source>
</evidence>
<sequence length="270" mass="28330">MEQKAASFGEGITSADILGVGYTPSPPEPKKLSRFSIKSYQLERNNTSTDWGLGNDIGLGSNAGSPKSTSPLTTTLSRFSAYNMSSPASKPKPEPDVPIVDFLQDLPPLNNPVKDSVTSPTTNGIPGPRGFGGFRNGSISRINGSQSGPKSGSFEPQELVPDFLGGLALPSLNEPLVRTQSNQSLGAPKTVHFADVSTKDLLRHHSDPGMLQDHSTPDMDPASNSRPSLDSDSSGSSSCSTPNSKSKNHTRRSWGQGIGGSDILGIQGLA</sequence>
<protein>
    <submittedName>
        <fullName evidence="2">Uncharacterized protein</fullName>
    </submittedName>
</protein>
<dbReference type="AlphaFoldDB" id="A0A9P5VNJ9"/>